<dbReference type="Pfam" id="PF10613">
    <property type="entry name" value="Lig_chan-Glu_bd"/>
    <property type="match status" value="1"/>
</dbReference>
<keyword evidence="2" id="KW-0813">Transport</keyword>
<dbReference type="GO" id="GO:0015276">
    <property type="term" value="F:ligand-gated monoatomic ion channel activity"/>
    <property type="evidence" value="ECO:0007669"/>
    <property type="project" value="InterPro"/>
</dbReference>
<keyword evidence="6" id="KW-0406">Ion transport</keyword>
<evidence type="ECO:0000256" key="3">
    <source>
        <dbReference type="ARBA" id="ARBA00022475"/>
    </source>
</evidence>
<dbReference type="Gene3D" id="3.40.190.10">
    <property type="entry name" value="Periplasmic binding protein-like II"/>
    <property type="match status" value="1"/>
</dbReference>
<evidence type="ECO:0000256" key="10">
    <source>
        <dbReference type="ARBA" id="ARBA00023286"/>
    </source>
</evidence>
<keyword evidence="11" id="KW-0407">Ion channel</keyword>
<dbReference type="InterPro" id="IPR057074">
    <property type="entry name" value="IR75A_N"/>
</dbReference>
<evidence type="ECO:0000256" key="4">
    <source>
        <dbReference type="ARBA" id="ARBA00022692"/>
    </source>
</evidence>
<comment type="subcellular location">
    <subcellularLocation>
        <location evidence="1">Cell membrane</location>
        <topology evidence="1">Multi-pass membrane protein</topology>
    </subcellularLocation>
</comment>
<dbReference type="InterPro" id="IPR019594">
    <property type="entry name" value="Glu/Gly-bd"/>
</dbReference>
<keyword evidence="15" id="KW-1185">Reference proteome</keyword>
<dbReference type="Proteomes" id="UP000015103">
    <property type="component" value="Unassembled WGS sequence"/>
</dbReference>
<dbReference type="EMBL" id="ACPB03001298">
    <property type="status" value="NOT_ANNOTATED_CDS"/>
    <property type="molecule type" value="Genomic_DNA"/>
</dbReference>
<evidence type="ECO:0000256" key="5">
    <source>
        <dbReference type="ARBA" id="ARBA00022989"/>
    </source>
</evidence>
<evidence type="ECO:0000256" key="2">
    <source>
        <dbReference type="ARBA" id="ARBA00022448"/>
    </source>
</evidence>
<dbReference type="InParanoid" id="A0A0H2UI59"/>
<protein>
    <submittedName>
        <fullName evidence="14">Uncharacterized protein</fullName>
    </submittedName>
</protein>
<name>A0A0H2UI59_RHOPR</name>
<keyword evidence="8" id="KW-0675">Receptor</keyword>
<organism evidence="14 15">
    <name type="scientific">Rhodnius prolixus</name>
    <name type="common">Triatomid bug</name>
    <dbReference type="NCBI Taxonomy" id="13249"/>
    <lineage>
        <taxon>Eukaryota</taxon>
        <taxon>Metazoa</taxon>
        <taxon>Ecdysozoa</taxon>
        <taxon>Arthropoda</taxon>
        <taxon>Hexapoda</taxon>
        <taxon>Insecta</taxon>
        <taxon>Pterygota</taxon>
        <taxon>Neoptera</taxon>
        <taxon>Paraneoptera</taxon>
        <taxon>Hemiptera</taxon>
        <taxon>Heteroptera</taxon>
        <taxon>Panheteroptera</taxon>
        <taxon>Cimicomorpha</taxon>
        <taxon>Reduviidae</taxon>
        <taxon>Triatominae</taxon>
        <taxon>Rhodnius</taxon>
    </lineage>
</organism>
<keyword evidence="3" id="KW-1003">Cell membrane</keyword>
<keyword evidence="9" id="KW-0325">Glycoprotein</keyword>
<dbReference type="GeneID" id="141451292"/>
<dbReference type="InterPro" id="IPR052192">
    <property type="entry name" value="Insect_Ionotropic_Sensory_Rcpt"/>
</dbReference>
<dbReference type="PANTHER" id="PTHR42643:SF30">
    <property type="entry name" value="IONOTROPIC RECEPTOR 40A-RELATED"/>
    <property type="match status" value="1"/>
</dbReference>
<dbReference type="Gene3D" id="1.10.287.70">
    <property type="match status" value="1"/>
</dbReference>
<evidence type="ECO:0000256" key="8">
    <source>
        <dbReference type="ARBA" id="ARBA00023170"/>
    </source>
</evidence>
<feature type="domain" description="Ionotropic glutamate receptor L-glutamate and glycine-binding" evidence="12">
    <location>
        <begin position="229"/>
        <end position="294"/>
    </location>
</feature>
<evidence type="ECO:0000256" key="6">
    <source>
        <dbReference type="ARBA" id="ARBA00023065"/>
    </source>
</evidence>
<dbReference type="Pfam" id="PF24576">
    <property type="entry name" value="IR75A_N"/>
    <property type="match status" value="1"/>
</dbReference>
<dbReference type="RefSeq" id="XP_073978667.1">
    <property type="nucleotide sequence ID" value="XM_074122566.1"/>
</dbReference>
<evidence type="ECO:0000256" key="1">
    <source>
        <dbReference type="ARBA" id="ARBA00004651"/>
    </source>
</evidence>
<dbReference type="EnsemblMetazoa" id="RPRC017354-RA">
    <property type="protein sequence ID" value="RPRC017354-PA"/>
    <property type="gene ID" value="RPRC017354"/>
</dbReference>
<dbReference type="OMA" id="CHQPERR"/>
<dbReference type="GO" id="GO:0005886">
    <property type="term" value="C:plasma membrane"/>
    <property type="evidence" value="ECO:0007669"/>
    <property type="project" value="UniProtKB-SubCell"/>
</dbReference>
<evidence type="ECO:0000313" key="14">
    <source>
        <dbReference type="EnsemblMetazoa" id="RPRC017354-PA"/>
    </source>
</evidence>
<keyword evidence="5" id="KW-1133">Transmembrane helix</keyword>
<evidence type="ECO:0000256" key="11">
    <source>
        <dbReference type="ARBA" id="ARBA00023303"/>
    </source>
</evidence>
<reference evidence="14" key="1">
    <citation type="submission" date="2015-06" db="UniProtKB">
        <authorList>
            <consortium name="EnsemblMetazoa"/>
        </authorList>
    </citation>
    <scope>IDENTIFICATION</scope>
</reference>
<sequence>MWKIVVLTFLLNLLLPAIKTESFLPSITEIIKMHFRSAEGTNLFFCQKEDALLTLKKSLNERQSYFINHLGEVKKLQLTFLMPQVLGVFLDLTCEGGHVFLKQNSGAFNATFRWLFWCNDPTATTKLLHPTRLMTDSDVTLAYPNGTDIILQDVYRMHDTLPIVATNIQRWSKEGTVTYLAEPPPRVDFKGIALTGSLLLVDTVINKTEEIPLLFDPAYLPKVDANRRYGFTLFKHLSEYYNFKYKYIYSDVWGYPQKNGSWSGMVGQVKRREADMGLSGVHFSVPRTRVIDFVGILDTTVVCFAFLQPQLFGSYKALILPMNATVWACLLMIAVVGVVVFRIVAIYDDTSQSNDSWGGSFLLVLAAISQQGIPDSTDKLPTRIIYLSLLGVSFLAAVYYNTAILNGLLLPAPNAIQNMDQLLASDMKIATSDTKYLLYDMTHNDSLTMKLRKKMEKSKLPNGGYFTISGGVDMLKHGGLALYIMTREAYPDINSKLSAAEICSLTEIEKYRPFKTSGVLQKNSPFKEIFNRKFTLMRETGIMSRGKLLWNPRKQECNWKQDALVVGVEPLTVAYAVLSLGTILSFVIFLIEISAEMKQKKFTRKNSSSRLFKKNQF</sequence>
<proteinExistence type="predicted"/>
<dbReference type="VEuPathDB" id="VectorBase:RPRC017354"/>
<keyword evidence="4" id="KW-0812">Transmembrane</keyword>
<feature type="domain" description="Ionotropic receptor 75a N-terminal" evidence="13">
    <location>
        <begin position="66"/>
        <end position="197"/>
    </location>
</feature>
<keyword evidence="7" id="KW-0472">Membrane</keyword>
<evidence type="ECO:0000259" key="12">
    <source>
        <dbReference type="Pfam" id="PF10613"/>
    </source>
</evidence>
<dbReference type="PANTHER" id="PTHR42643">
    <property type="entry name" value="IONOTROPIC RECEPTOR 20A-RELATED"/>
    <property type="match status" value="1"/>
</dbReference>
<evidence type="ECO:0000259" key="13">
    <source>
        <dbReference type="Pfam" id="PF24576"/>
    </source>
</evidence>
<dbReference type="SUPFAM" id="SSF53850">
    <property type="entry name" value="Periplasmic binding protein-like II"/>
    <property type="match status" value="1"/>
</dbReference>
<evidence type="ECO:0000256" key="9">
    <source>
        <dbReference type="ARBA" id="ARBA00023180"/>
    </source>
</evidence>
<accession>A0A0H2UI59</accession>
<keyword evidence="10" id="KW-1071">Ligand-gated ion channel</keyword>
<dbReference type="AlphaFoldDB" id="A0A0H2UI59"/>
<evidence type="ECO:0000313" key="15">
    <source>
        <dbReference type="Proteomes" id="UP000015103"/>
    </source>
</evidence>
<evidence type="ECO:0000256" key="7">
    <source>
        <dbReference type="ARBA" id="ARBA00023136"/>
    </source>
</evidence>